<evidence type="ECO:0000313" key="8">
    <source>
        <dbReference type="Proteomes" id="UP000256763"/>
    </source>
</evidence>
<evidence type="ECO:0000256" key="6">
    <source>
        <dbReference type="RuleBase" id="RU363041"/>
    </source>
</evidence>
<name>A0A3E0X0H7_9GAMM</name>
<feature type="transmembrane region" description="Helical" evidence="6">
    <location>
        <begin position="142"/>
        <end position="163"/>
    </location>
</feature>
<evidence type="ECO:0000256" key="1">
    <source>
        <dbReference type="ARBA" id="ARBA00004141"/>
    </source>
</evidence>
<organism evidence="7 8">
    <name type="scientific">Alkalilimnicola ehrlichii</name>
    <dbReference type="NCBI Taxonomy" id="351052"/>
    <lineage>
        <taxon>Bacteria</taxon>
        <taxon>Pseudomonadati</taxon>
        <taxon>Pseudomonadota</taxon>
        <taxon>Gammaproteobacteria</taxon>
        <taxon>Chromatiales</taxon>
        <taxon>Ectothiorhodospiraceae</taxon>
        <taxon>Alkalilimnicola</taxon>
    </lineage>
</organism>
<accession>A0A3E0X0H7</accession>
<comment type="caution">
    <text evidence="7">The sequence shown here is derived from an EMBL/GenBank/DDBJ whole genome shotgun (WGS) entry which is preliminary data.</text>
</comment>
<proteinExistence type="inferred from homology"/>
<feature type="transmembrane region" description="Helical" evidence="6">
    <location>
        <begin position="209"/>
        <end position="229"/>
    </location>
</feature>
<sequence>MAALLVTGAVAGVLAGLLGVGGGIVIVPVLYHLFTLLGIDESVKMHVAVGTSLATIVPTSIMAARSHAKRGGLDKELLYSLGPALLFGVLIGSLLSGYLRGTTLTAIFAVIALLVALNMAFKPSKRFREGLPGGPFKAAIGTVIGGFSTLMGIGGGTLTVPILNAFNYPIHRAVGTASAIGLLISIPGAIAFLLHGLQATGLPPGSLGYVNLLGFALIVPMTLAMAPYGARLAHAINADRLRQVFALFLFLTALRMFYGLF</sequence>
<dbReference type="PANTHER" id="PTHR43483">
    <property type="entry name" value="MEMBRANE TRANSPORTER PROTEIN HI_0806-RELATED"/>
    <property type="match status" value="1"/>
</dbReference>
<dbReference type="Proteomes" id="UP000256763">
    <property type="component" value="Unassembled WGS sequence"/>
</dbReference>
<dbReference type="InterPro" id="IPR002781">
    <property type="entry name" value="TM_pro_TauE-like"/>
</dbReference>
<gene>
    <name evidence="7" type="ORF">CAL65_03910</name>
</gene>
<keyword evidence="3 6" id="KW-0812">Transmembrane</keyword>
<keyword evidence="8" id="KW-1185">Reference proteome</keyword>
<keyword evidence="4 6" id="KW-1133">Transmembrane helix</keyword>
<evidence type="ECO:0000256" key="5">
    <source>
        <dbReference type="ARBA" id="ARBA00023136"/>
    </source>
</evidence>
<keyword evidence="6" id="KW-1003">Cell membrane</keyword>
<evidence type="ECO:0000256" key="4">
    <source>
        <dbReference type="ARBA" id="ARBA00022989"/>
    </source>
</evidence>
<evidence type="ECO:0000256" key="3">
    <source>
        <dbReference type="ARBA" id="ARBA00022692"/>
    </source>
</evidence>
<evidence type="ECO:0000313" key="7">
    <source>
        <dbReference type="EMBL" id="RFA38685.1"/>
    </source>
</evidence>
<dbReference type="PANTHER" id="PTHR43483:SF3">
    <property type="entry name" value="MEMBRANE TRANSPORTER PROTEIN HI_0806-RELATED"/>
    <property type="match status" value="1"/>
</dbReference>
<feature type="transmembrane region" description="Helical" evidence="6">
    <location>
        <begin position="241"/>
        <end position="258"/>
    </location>
</feature>
<comment type="subcellular location">
    <subcellularLocation>
        <location evidence="6">Cell membrane</location>
        <topology evidence="6">Multi-pass membrane protein</topology>
    </subcellularLocation>
    <subcellularLocation>
        <location evidence="1">Membrane</location>
        <topology evidence="1">Multi-pass membrane protein</topology>
    </subcellularLocation>
</comment>
<dbReference type="AlphaFoldDB" id="A0A3E0X0H7"/>
<keyword evidence="5 6" id="KW-0472">Membrane</keyword>
<comment type="similarity">
    <text evidence="2 6">Belongs to the 4-toluene sulfonate uptake permease (TSUP) (TC 2.A.102) family.</text>
</comment>
<evidence type="ECO:0000256" key="2">
    <source>
        <dbReference type="ARBA" id="ARBA00009142"/>
    </source>
</evidence>
<feature type="transmembrane region" description="Helical" evidence="6">
    <location>
        <begin position="47"/>
        <end position="65"/>
    </location>
</feature>
<feature type="transmembrane region" description="Helical" evidence="6">
    <location>
        <begin position="77"/>
        <end position="98"/>
    </location>
</feature>
<dbReference type="GO" id="GO:0005886">
    <property type="term" value="C:plasma membrane"/>
    <property type="evidence" value="ECO:0007669"/>
    <property type="project" value="UniProtKB-SubCell"/>
</dbReference>
<feature type="transmembrane region" description="Helical" evidence="6">
    <location>
        <begin position="104"/>
        <end position="121"/>
    </location>
</feature>
<protein>
    <recommendedName>
        <fullName evidence="6">Probable membrane transporter protein</fullName>
    </recommendedName>
</protein>
<feature type="transmembrane region" description="Helical" evidence="6">
    <location>
        <begin position="175"/>
        <end position="197"/>
    </location>
</feature>
<reference evidence="8" key="1">
    <citation type="submission" date="2017-05" db="EMBL/GenBank/DDBJ databases">
        <authorList>
            <person name="Sharma S."/>
            <person name="Sidhu C."/>
            <person name="Pinnaka A.K."/>
        </authorList>
    </citation>
    <scope>NUCLEOTIDE SEQUENCE [LARGE SCALE GENOMIC DNA]</scope>
    <source>
        <strain evidence="8">AK93</strain>
    </source>
</reference>
<dbReference type="Pfam" id="PF01925">
    <property type="entry name" value="TauE"/>
    <property type="match status" value="1"/>
</dbReference>
<dbReference type="EMBL" id="NFZW01000003">
    <property type="protein sequence ID" value="RFA38685.1"/>
    <property type="molecule type" value="Genomic_DNA"/>
</dbReference>